<organism evidence="1 2">
    <name type="scientific">Phialocephala subalpina</name>
    <dbReference type="NCBI Taxonomy" id="576137"/>
    <lineage>
        <taxon>Eukaryota</taxon>
        <taxon>Fungi</taxon>
        <taxon>Dikarya</taxon>
        <taxon>Ascomycota</taxon>
        <taxon>Pezizomycotina</taxon>
        <taxon>Leotiomycetes</taxon>
        <taxon>Helotiales</taxon>
        <taxon>Mollisiaceae</taxon>
        <taxon>Phialocephala</taxon>
        <taxon>Phialocephala fortinii species complex</taxon>
    </lineage>
</organism>
<dbReference type="Proteomes" id="UP000184330">
    <property type="component" value="Unassembled WGS sequence"/>
</dbReference>
<protein>
    <submittedName>
        <fullName evidence="1">Uncharacterized protein</fullName>
    </submittedName>
</protein>
<dbReference type="STRING" id="576137.A0A1L7WWA5"/>
<evidence type="ECO:0000313" key="2">
    <source>
        <dbReference type="Proteomes" id="UP000184330"/>
    </source>
</evidence>
<keyword evidence="2" id="KW-1185">Reference proteome</keyword>
<proteinExistence type="predicted"/>
<accession>A0A1L7WWA5</accession>
<evidence type="ECO:0000313" key="1">
    <source>
        <dbReference type="EMBL" id="CZR57054.1"/>
    </source>
</evidence>
<dbReference type="OrthoDB" id="268428at2759"/>
<reference evidence="1 2" key="1">
    <citation type="submission" date="2016-03" db="EMBL/GenBank/DDBJ databases">
        <authorList>
            <person name="Ploux O."/>
        </authorList>
    </citation>
    <scope>NUCLEOTIDE SEQUENCE [LARGE SCALE GENOMIC DNA]</scope>
    <source>
        <strain evidence="1 2">UAMH 11012</strain>
    </source>
</reference>
<dbReference type="AlphaFoldDB" id="A0A1L7WWA5"/>
<name>A0A1L7WWA5_9HELO</name>
<sequence length="296" mass="33181">MSQTKAWGANGEHPVVATATFKVSREVILKKQCSESVKSHLKNPKTKSITFDKYTVGAVELWMRGLHGALTADLDKLPIQDIWNAIAFARNSEFNMNDLKIFLTSMISDNYSIRASLSITREPSPLPLDACHSKVVPILRSSAVRHALSTFTFPLESLLTRSVDQINAAKGSVRSRILQALFNPTEPKKFCGKNCPARDHCITAYLEAVQATDIWPLHMKSIQQIIDSPGFVDWKCRKPKGTCANCLNQLEGDHTDTIREKPITYWEGLCLDCMDLSQPKTASHHGDYFSRNNFNE</sequence>
<dbReference type="EMBL" id="FJOG01000009">
    <property type="protein sequence ID" value="CZR57054.1"/>
    <property type="molecule type" value="Genomic_DNA"/>
</dbReference>
<gene>
    <name evidence="1" type="ORF">PAC_06943</name>
</gene>